<gene>
    <name evidence="6" type="ORF">BIW11_13204</name>
</gene>
<evidence type="ECO:0000256" key="3">
    <source>
        <dbReference type="ARBA" id="ARBA00022833"/>
    </source>
</evidence>
<dbReference type="PROSITE" id="PS01360">
    <property type="entry name" value="ZF_MYND_1"/>
    <property type="match status" value="1"/>
</dbReference>
<keyword evidence="2 4" id="KW-0863">Zinc-finger</keyword>
<dbReference type="Pfam" id="PF01753">
    <property type="entry name" value="zf-MYND"/>
    <property type="match status" value="1"/>
</dbReference>
<reference evidence="6 7" key="1">
    <citation type="journal article" date="2017" name="Gigascience">
        <title>Draft genome of the honey bee ectoparasitic mite, Tropilaelaps mercedesae, is shaped by the parasitic life history.</title>
        <authorList>
            <person name="Dong X."/>
            <person name="Armstrong S.D."/>
            <person name="Xia D."/>
            <person name="Makepeace B.L."/>
            <person name="Darby A.C."/>
            <person name="Kadowaki T."/>
        </authorList>
    </citation>
    <scope>NUCLEOTIDE SEQUENCE [LARGE SCALE GENOMIC DNA]</scope>
    <source>
        <strain evidence="6">Wuxi-XJTLU</strain>
    </source>
</reference>
<evidence type="ECO:0000313" key="6">
    <source>
        <dbReference type="EMBL" id="OQR67967.1"/>
    </source>
</evidence>
<keyword evidence="3" id="KW-0862">Zinc</keyword>
<keyword evidence="1" id="KW-0479">Metal-binding</keyword>
<accession>A0A1V9X3A4</accession>
<dbReference type="InterPro" id="IPR002893">
    <property type="entry name" value="Znf_MYND"/>
</dbReference>
<feature type="domain" description="MYND-type" evidence="5">
    <location>
        <begin position="96"/>
        <end position="133"/>
    </location>
</feature>
<dbReference type="PROSITE" id="PS50865">
    <property type="entry name" value="ZF_MYND_2"/>
    <property type="match status" value="1"/>
</dbReference>
<dbReference type="PANTHER" id="PTHR12197">
    <property type="entry name" value="HISTONE-LYSINE N-METHYLTRANSFERASE SMYD"/>
    <property type="match status" value="1"/>
</dbReference>
<dbReference type="GO" id="GO:0005634">
    <property type="term" value="C:nucleus"/>
    <property type="evidence" value="ECO:0007669"/>
    <property type="project" value="TreeGrafter"/>
</dbReference>
<dbReference type="Gene3D" id="1.10.220.160">
    <property type="match status" value="1"/>
</dbReference>
<evidence type="ECO:0000313" key="7">
    <source>
        <dbReference type="Proteomes" id="UP000192247"/>
    </source>
</evidence>
<evidence type="ECO:0000256" key="2">
    <source>
        <dbReference type="ARBA" id="ARBA00022771"/>
    </source>
</evidence>
<proteinExistence type="predicted"/>
<dbReference type="InterPro" id="IPR050869">
    <property type="entry name" value="H3K4_H4K5_MeTrfase"/>
</dbReference>
<evidence type="ECO:0000256" key="1">
    <source>
        <dbReference type="ARBA" id="ARBA00022723"/>
    </source>
</evidence>
<evidence type="ECO:0000259" key="5">
    <source>
        <dbReference type="PROSITE" id="PS50865"/>
    </source>
</evidence>
<dbReference type="PANTHER" id="PTHR12197:SF251">
    <property type="entry name" value="EG:BACR7C10.4 PROTEIN"/>
    <property type="match status" value="1"/>
</dbReference>
<sequence>RKKTSRLLIAAVESINTSCHYIYRNARLTSSSTLTDDNELFEDLLSKTVEKSIGLPRSQDLSMSVSTNLKFRPGDIIIDDLPYAASVSCDSLYYVCSMCFGATATEACDGCQKVVYCNSHCKDEDYYDHYYECGILAGDEDTSTLPDEELRLVIRALTRYLREKDNPSVGDFFGRKRTINDLLSHVKDLNEEELADIHPRIDELMALIGEQMDVSFDLVLEMLMKCRINSYCIMDHNDPNFFSRGRALYLAASAVDHTCADTDEYAYMFDGRRFILRSMANFQLKDPSTLRVQYMPTTLPYEKRRKLTLSNYFFLCSCSRCVTDARVPFEERQQRECDEELANEIDNLFTEQRTMQEWFEGGTEVLKKFADIPVTDFYHFWVLTRMQVATHEMGHFQVSSNT</sequence>
<dbReference type="EMBL" id="MNPL01026479">
    <property type="protein sequence ID" value="OQR67967.1"/>
    <property type="molecule type" value="Genomic_DNA"/>
</dbReference>
<organism evidence="6 7">
    <name type="scientific">Tropilaelaps mercedesae</name>
    <dbReference type="NCBI Taxonomy" id="418985"/>
    <lineage>
        <taxon>Eukaryota</taxon>
        <taxon>Metazoa</taxon>
        <taxon>Ecdysozoa</taxon>
        <taxon>Arthropoda</taxon>
        <taxon>Chelicerata</taxon>
        <taxon>Arachnida</taxon>
        <taxon>Acari</taxon>
        <taxon>Parasitiformes</taxon>
        <taxon>Mesostigmata</taxon>
        <taxon>Gamasina</taxon>
        <taxon>Dermanyssoidea</taxon>
        <taxon>Laelapidae</taxon>
        <taxon>Tropilaelaps</taxon>
    </lineage>
</organism>
<protein>
    <submittedName>
        <fullName evidence="6">SET and MYND domain-containing protein 1-like</fullName>
    </submittedName>
</protein>
<dbReference type="GO" id="GO:0008270">
    <property type="term" value="F:zinc ion binding"/>
    <property type="evidence" value="ECO:0007669"/>
    <property type="project" value="UniProtKB-KW"/>
</dbReference>
<dbReference type="STRING" id="418985.A0A1V9X3A4"/>
<dbReference type="InParanoid" id="A0A1V9X3A4"/>
<dbReference type="InterPro" id="IPR046341">
    <property type="entry name" value="SET_dom_sf"/>
</dbReference>
<dbReference type="SUPFAM" id="SSF144232">
    <property type="entry name" value="HIT/MYND zinc finger-like"/>
    <property type="match status" value="1"/>
</dbReference>
<dbReference type="AlphaFoldDB" id="A0A1V9X3A4"/>
<dbReference type="Gene3D" id="6.10.140.2220">
    <property type="match status" value="1"/>
</dbReference>
<keyword evidence="7" id="KW-1185">Reference proteome</keyword>
<comment type="caution">
    <text evidence="6">The sequence shown here is derived from an EMBL/GenBank/DDBJ whole genome shotgun (WGS) entry which is preliminary data.</text>
</comment>
<evidence type="ECO:0000256" key="4">
    <source>
        <dbReference type="PROSITE-ProRule" id="PRU00134"/>
    </source>
</evidence>
<dbReference type="Gene3D" id="2.170.270.10">
    <property type="entry name" value="SET domain"/>
    <property type="match status" value="1"/>
</dbReference>
<feature type="non-terminal residue" evidence="6">
    <location>
        <position position="1"/>
    </location>
</feature>
<name>A0A1V9X3A4_9ACAR</name>
<dbReference type="Proteomes" id="UP000192247">
    <property type="component" value="Unassembled WGS sequence"/>
</dbReference>
<dbReference type="OrthoDB" id="265717at2759"/>